<keyword evidence="1" id="KW-0812">Transmembrane</keyword>
<gene>
    <name evidence="2" type="ORF">HLI_09325</name>
</gene>
<keyword evidence="1" id="KW-1133">Transmembrane helix</keyword>
<reference evidence="2 3" key="1">
    <citation type="submission" date="2018-01" db="EMBL/GenBank/DDBJ databases">
        <title>The whole genome sequencing and assembly of Halobacillus litoralis ERB031 strain.</title>
        <authorList>
            <person name="Lee S.-J."/>
            <person name="Park M.-K."/>
            <person name="Kim J.-Y."/>
            <person name="Lee Y.-J."/>
            <person name="Yi H."/>
            <person name="Bahn Y.-S."/>
            <person name="Kim J.F."/>
            <person name="Lee D.-W."/>
        </authorList>
    </citation>
    <scope>NUCLEOTIDE SEQUENCE [LARGE SCALE GENOMIC DNA]</scope>
    <source>
        <strain evidence="2 3">ERB 031</strain>
    </source>
</reference>
<name>A0A410MCG5_9BACI</name>
<dbReference type="RefSeq" id="WP_128524708.1">
    <property type="nucleotide sequence ID" value="NZ_CP026118.1"/>
</dbReference>
<dbReference type="KEGG" id="hli:HLI_09325"/>
<dbReference type="EMBL" id="CP026118">
    <property type="protein sequence ID" value="QAS52421.1"/>
    <property type="molecule type" value="Genomic_DNA"/>
</dbReference>
<dbReference type="OrthoDB" id="2968984at2"/>
<feature type="transmembrane region" description="Helical" evidence="1">
    <location>
        <begin position="50"/>
        <end position="68"/>
    </location>
</feature>
<evidence type="ECO:0000313" key="2">
    <source>
        <dbReference type="EMBL" id="QAS52421.1"/>
    </source>
</evidence>
<evidence type="ECO:0000256" key="1">
    <source>
        <dbReference type="SAM" id="Phobius"/>
    </source>
</evidence>
<keyword evidence="1" id="KW-0472">Membrane</keyword>
<evidence type="ECO:0000313" key="3">
    <source>
        <dbReference type="Proteomes" id="UP000287756"/>
    </source>
</evidence>
<dbReference type="Proteomes" id="UP000287756">
    <property type="component" value="Chromosome"/>
</dbReference>
<proteinExistence type="predicted"/>
<sequence length="205" mass="24227">MVIFLLLVLIVVILFGKEIKSAIYLFVGISFIYWIATSLFDWGSNLWENHSRAIVIITLSIFGGLYGFQRNRRLADQEGLIVSEEENVAHTYNKINSSTSEYKQDEENDFKEYFHLYNQAKDLEGTSPLESLELYIHILTEYRPKGMNYYERPTYILEEIGSYQEAIDICDRAIKEIENNLFKGDLYSFKDRRERLLQKQTKYRL</sequence>
<accession>A0A410MCG5</accession>
<organism evidence="2 3">
    <name type="scientific">Halobacillus litoralis</name>
    <dbReference type="NCBI Taxonomy" id="45668"/>
    <lineage>
        <taxon>Bacteria</taxon>
        <taxon>Bacillati</taxon>
        <taxon>Bacillota</taxon>
        <taxon>Bacilli</taxon>
        <taxon>Bacillales</taxon>
        <taxon>Bacillaceae</taxon>
        <taxon>Halobacillus</taxon>
    </lineage>
</organism>
<protein>
    <submittedName>
        <fullName evidence="2">Uncharacterized protein</fullName>
    </submittedName>
</protein>
<dbReference type="AlphaFoldDB" id="A0A410MCG5"/>